<name>A0A847D146_9BACT</name>
<accession>A0A847D146</accession>
<protein>
    <recommendedName>
        <fullName evidence="3">Apea-like HEPN domain-containing protein</fullName>
    </recommendedName>
</protein>
<dbReference type="AlphaFoldDB" id="A0A847D146"/>
<reference evidence="1 2" key="1">
    <citation type="journal article" date="2020" name="Biotechnol. Biofuels">
        <title>New insights from the biogas microbiome by comprehensive genome-resolved metagenomics of nearly 1600 species originating from multiple anaerobic digesters.</title>
        <authorList>
            <person name="Campanaro S."/>
            <person name="Treu L."/>
            <person name="Rodriguez-R L.M."/>
            <person name="Kovalovszki A."/>
            <person name="Ziels R.M."/>
            <person name="Maus I."/>
            <person name="Zhu X."/>
            <person name="Kougias P.G."/>
            <person name="Basile A."/>
            <person name="Luo G."/>
            <person name="Schluter A."/>
            <person name="Konstantinidis K.T."/>
            <person name="Angelidaki I."/>
        </authorList>
    </citation>
    <scope>NUCLEOTIDE SEQUENCE [LARGE SCALE GENOMIC DNA]</scope>
    <source>
        <strain evidence="1">AS06rmzACSIP_65</strain>
    </source>
</reference>
<sequence length="428" mass="49332">MCPKRNNKPEDHLREKLKEYLETGSVNHGSLIKFPDNSLPLLREGYGMALQINSGLGVYCTEPSDLRNLIVDYFLKIGTYSDRENFITFQNSDFYHELDTHIQNIVQLLQAIPMEYVFTLPLNIKNSRLSSLDEPISSEISLKGLELDSSLYWQYLLPQSGYGEVQLDPSRQGDNLSITGKYKGYILKFFRNPSLESFVLSEIKRSLALLTLTNVLKVKYNQHQVWRNITENFYQNNTYLQNLSLETSLSIWIQKLELSDRAFTNNTSGLLGVIRDQSNPTEIENFIENIRDVKLYESIKISSLAETSSFGKFDIALGWYLDALTVENINNRLIDLCIVIEILLGSNNRDAWKKIELPERISLLLAKKVDERDRYQTITNDAFERRNAIVHNGIVLPPSDEELINNFHALVLLVLQHEFELLKKSLSR</sequence>
<dbReference type="EMBL" id="JAAZBX010000014">
    <property type="protein sequence ID" value="NLD25655.1"/>
    <property type="molecule type" value="Genomic_DNA"/>
</dbReference>
<organism evidence="1 2">
    <name type="scientific">Candidatus Dojkabacteria bacterium</name>
    <dbReference type="NCBI Taxonomy" id="2099670"/>
    <lineage>
        <taxon>Bacteria</taxon>
        <taxon>Candidatus Dojkabacteria</taxon>
    </lineage>
</organism>
<evidence type="ECO:0000313" key="2">
    <source>
        <dbReference type="Proteomes" id="UP000545876"/>
    </source>
</evidence>
<evidence type="ECO:0008006" key="3">
    <source>
        <dbReference type="Google" id="ProtNLM"/>
    </source>
</evidence>
<proteinExistence type="predicted"/>
<evidence type="ECO:0000313" key="1">
    <source>
        <dbReference type="EMBL" id="NLD25655.1"/>
    </source>
</evidence>
<comment type="caution">
    <text evidence="1">The sequence shown here is derived from an EMBL/GenBank/DDBJ whole genome shotgun (WGS) entry which is preliminary data.</text>
</comment>
<dbReference type="Proteomes" id="UP000545876">
    <property type="component" value="Unassembled WGS sequence"/>
</dbReference>
<gene>
    <name evidence="1" type="ORF">GX656_03415</name>
</gene>